<gene>
    <name evidence="1" type="ORF">LX81_04349</name>
</gene>
<sequence length="54" mass="5790">MTRAPASSDQTRADLTKVDAALMVLARLLGDAAAAEMRDEFTTHEDADDAPKTK</sequence>
<dbReference type="EMBL" id="QKZL01000058">
    <property type="protein sequence ID" value="PZX09945.1"/>
    <property type="molecule type" value="Genomic_DNA"/>
</dbReference>
<dbReference type="Proteomes" id="UP000248916">
    <property type="component" value="Unassembled WGS sequence"/>
</dbReference>
<accession>A0A2W7MNV7</accession>
<dbReference type="RefSeq" id="WP_170134090.1">
    <property type="nucleotide sequence ID" value="NZ_QKZL01000058.1"/>
</dbReference>
<evidence type="ECO:0000313" key="1">
    <source>
        <dbReference type="EMBL" id="PZX09945.1"/>
    </source>
</evidence>
<keyword evidence="2" id="KW-1185">Reference proteome</keyword>
<reference evidence="1 2" key="1">
    <citation type="submission" date="2018-06" db="EMBL/GenBank/DDBJ databases">
        <title>Genomic Encyclopedia of Archaeal and Bacterial Type Strains, Phase II (KMG-II): from individual species to whole genera.</title>
        <authorList>
            <person name="Goeker M."/>
        </authorList>
    </citation>
    <scope>NUCLEOTIDE SEQUENCE [LARGE SCALE GENOMIC DNA]</scope>
    <source>
        <strain evidence="1 2">DSM 22009</strain>
    </source>
</reference>
<protein>
    <submittedName>
        <fullName evidence="1">Uncharacterized protein</fullName>
    </submittedName>
</protein>
<proteinExistence type="predicted"/>
<comment type="caution">
    <text evidence="1">The sequence shown here is derived from an EMBL/GenBank/DDBJ whole genome shotgun (WGS) entry which is preliminary data.</text>
</comment>
<evidence type="ECO:0000313" key="2">
    <source>
        <dbReference type="Proteomes" id="UP000248916"/>
    </source>
</evidence>
<dbReference type="AlphaFoldDB" id="A0A2W7MNV7"/>
<organism evidence="1 2">
    <name type="scientific">Palleronia aestuarii</name>
    <dbReference type="NCBI Taxonomy" id="568105"/>
    <lineage>
        <taxon>Bacteria</taxon>
        <taxon>Pseudomonadati</taxon>
        <taxon>Pseudomonadota</taxon>
        <taxon>Alphaproteobacteria</taxon>
        <taxon>Rhodobacterales</taxon>
        <taxon>Roseobacteraceae</taxon>
        <taxon>Palleronia</taxon>
    </lineage>
</organism>
<name>A0A2W7MNV7_9RHOB</name>